<reference evidence="2 3" key="1">
    <citation type="submission" date="2011-02" db="EMBL/GenBank/DDBJ databases">
        <title>The Genome Sequence of Sphaeroforma arctica JP610.</title>
        <authorList>
            <consortium name="The Broad Institute Genome Sequencing Platform"/>
            <person name="Russ C."/>
            <person name="Cuomo C."/>
            <person name="Young S.K."/>
            <person name="Zeng Q."/>
            <person name="Gargeya S."/>
            <person name="Alvarado L."/>
            <person name="Berlin A."/>
            <person name="Chapman S.B."/>
            <person name="Chen Z."/>
            <person name="Freedman E."/>
            <person name="Gellesch M."/>
            <person name="Goldberg J."/>
            <person name="Griggs A."/>
            <person name="Gujja S."/>
            <person name="Heilman E."/>
            <person name="Heiman D."/>
            <person name="Howarth C."/>
            <person name="Mehta T."/>
            <person name="Neiman D."/>
            <person name="Pearson M."/>
            <person name="Roberts A."/>
            <person name="Saif S."/>
            <person name="Shea T."/>
            <person name="Shenoy N."/>
            <person name="Sisk P."/>
            <person name="Stolte C."/>
            <person name="Sykes S."/>
            <person name="White J."/>
            <person name="Yandava C."/>
            <person name="Burger G."/>
            <person name="Gray M.W."/>
            <person name="Holland P.W.H."/>
            <person name="King N."/>
            <person name="Lang F.B.F."/>
            <person name="Roger A.J."/>
            <person name="Ruiz-Trillo I."/>
            <person name="Haas B."/>
            <person name="Nusbaum C."/>
            <person name="Birren B."/>
        </authorList>
    </citation>
    <scope>NUCLEOTIDE SEQUENCE [LARGE SCALE GENOMIC DNA]</scope>
    <source>
        <strain evidence="2 3">JP610</strain>
    </source>
</reference>
<accession>A0A0L0F1H6</accession>
<dbReference type="RefSeq" id="XP_014144403.1">
    <property type="nucleotide sequence ID" value="XM_014288928.1"/>
</dbReference>
<name>A0A0L0F1H6_9EUKA</name>
<sequence>IREDPPKWSTFLHPDPEKSKGRTTADYYEKKAGRVSATMVCLLHIVCTRVCSLYSCVSPYICSVPLQKPLLSALLQQM</sequence>
<evidence type="ECO:0000313" key="3">
    <source>
        <dbReference type="Proteomes" id="UP000054560"/>
    </source>
</evidence>
<gene>
    <name evidence="2" type="ORF">SARC_16973</name>
</gene>
<protein>
    <submittedName>
        <fullName evidence="2">Uncharacterized protein</fullName>
    </submittedName>
</protein>
<dbReference type="GeneID" id="25917477"/>
<evidence type="ECO:0000313" key="2">
    <source>
        <dbReference type="EMBL" id="KNC70501.1"/>
    </source>
</evidence>
<dbReference type="AlphaFoldDB" id="A0A0L0F1H6"/>
<feature type="non-terminal residue" evidence="2">
    <location>
        <position position="1"/>
    </location>
</feature>
<dbReference type="EMBL" id="KQ251004">
    <property type="protein sequence ID" value="KNC70501.1"/>
    <property type="molecule type" value="Genomic_DNA"/>
</dbReference>
<organism evidence="2 3">
    <name type="scientific">Sphaeroforma arctica JP610</name>
    <dbReference type="NCBI Taxonomy" id="667725"/>
    <lineage>
        <taxon>Eukaryota</taxon>
        <taxon>Ichthyosporea</taxon>
        <taxon>Ichthyophonida</taxon>
        <taxon>Sphaeroforma</taxon>
    </lineage>
</organism>
<dbReference type="Proteomes" id="UP000054560">
    <property type="component" value="Unassembled WGS sequence"/>
</dbReference>
<keyword evidence="3" id="KW-1185">Reference proteome</keyword>
<evidence type="ECO:0000256" key="1">
    <source>
        <dbReference type="SAM" id="MobiDB-lite"/>
    </source>
</evidence>
<feature type="region of interest" description="Disordered" evidence="1">
    <location>
        <begin position="1"/>
        <end position="24"/>
    </location>
</feature>
<proteinExistence type="predicted"/>